<dbReference type="AlphaFoldDB" id="A0A8J3H691"/>
<sequence length="397" mass="42805">MGPEPKARAAALSQNNGIAARIIETWTGALVGKGWQAQAQHPDRQIARALNAELESLVGPLLPLIARAVVRDGECFVRLIGGAQGFRLSVLPADQVDPAMTRDLGNGGRVVAGVEFDASEQIVAYHVLPDAPGTAFAYYSEPLRIPAAEILHIFDPIFPGQVRGVTWLAPVLLKLADYDAASDAMLMNLKTQSLFAGFVTDLEGGAAGFDGDQGGGTVNVSLEPGAMRILPPGSDVKFAQPGGGLTEQVGFLKAQLREIAVGTGLMYEQLSGDLSEANYSSARFGLLEFRRLAEQRQRSLIECQLLRPLWRQWINWKALAGEIAADDAESPDYRAVRFVAPGWQWVDPQKEVNAEVRAIEAGLKSRAEVVASRGRDIDELDDEIAADRRAARQEGDA</sequence>
<evidence type="ECO:0000313" key="2">
    <source>
        <dbReference type="Proteomes" id="UP000611500"/>
    </source>
</evidence>
<keyword evidence="2" id="KW-1185">Reference proteome</keyword>
<dbReference type="InterPro" id="IPR006429">
    <property type="entry name" value="Phage_lambda_portal"/>
</dbReference>
<dbReference type="Proteomes" id="UP000611500">
    <property type="component" value="Unassembled WGS sequence"/>
</dbReference>
<dbReference type="EMBL" id="BNAP01000008">
    <property type="protein sequence ID" value="GHG91870.1"/>
    <property type="molecule type" value="Genomic_DNA"/>
</dbReference>
<protein>
    <submittedName>
        <fullName evidence="1">Phage portal protein</fullName>
    </submittedName>
</protein>
<dbReference type="Pfam" id="PF05136">
    <property type="entry name" value="Phage_portal_2"/>
    <property type="match status" value="1"/>
</dbReference>
<name>A0A8J3H691_9RHOB</name>
<dbReference type="GO" id="GO:0005198">
    <property type="term" value="F:structural molecule activity"/>
    <property type="evidence" value="ECO:0007669"/>
    <property type="project" value="InterPro"/>
</dbReference>
<reference evidence="1" key="2">
    <citation type="submission" date="2020-09" db="EMBL/GenBank/DDBJ databases">
        <authorList>
            <person name="Sun Q."/>
            <person name="Zhou Y."/>
        </authorList>
    </citation>
    <scope>NUCLEOTIDE SEQUENCE</scope>
    <source>
        <strain evidence="1">CGMCC 1.7081</strain>
    </source>
</reference>
<reference evidence="1" key="1">
    <citation type="journal article" date="2014" name="Int. J. Syst. Evol. Microbiol.">
        <title>Complete genome sequence of Corynebacterium casei LMG S-19264T (=DSM 44701T), isolated from a smear-ripened cheese.</title>
        <authorList>
            <consortium name="US DOE Joint Genome Institute (JGI-PGF)"/>
            <person name="Walter F."/>
            <person name="Albersmeier A."/>
            <person name="Kalinowski J."/>
            <person name="Ruckert C."/>
        </authorList>
    </citation>
    <scope>NUCLEOTIDE SEQUENCE</scope>
    <source>
        <strain evidence="1">CGMCC 1.7081</strain>
    </source>
</reference>
<dbReference type="GO" id="GO:0019068">
    <property type="term" value="P:virion assembly"/>
    <property type="evidence" value="ECO:0007669"/>
    <property type="project" value="InterPro"/>
</dbReference>
<comment type="caution">
    <text evidence="1">The sequence shown here is derived from an EMBL/GenBank/DDBJ whole genome shotgun (WGS) entry which is preliminary data.</text>
</comment>
<proteinExistence type="predicted"/>
<gene>
    <name evidence="1" type="ORF">GCM10010961_23570</name>
</gene>
<dbReference type="RefSeq" id="WP_051312331.1">
    <property type="nucleotide sequence ID" value="NZ_BNAP01000008.1"/>
</dbReference>
<evidence type="ECO:0000313" key="1">
    <source>
        <dbReference type="EMBL" id="GHG91870.1"/>
    </source>
</evidence>
<organism evidence="1 2">
    <name type="scientific">Pseudodonghicola xiamenensis</name>
    <dbReference type="NCBI Taxonomy" id="337702"/>
    <lineage>
        <taxon>Bacteria</taxon>
        <taxon>Pseudomonadati</taxon>
        <taxon>Pseudomonadota</taxon>
        <taxon>Alphaproteobacteria</taxon>
        <taxon>Rhodobacterales</taxon>
        <taxon>Paracoccaceae</taxon>
        <taxon>Pseudodonghicola</taxon>
    </lineage>
</organism>
<accession>A0A8J3H691</accession>
<dbReference type="NCBIfam" id="TIGR01539">
    <property type="entry name" value="portal_lambda"/>
    <property type="match status" value="1"/>
</dbReference>